<evidence type="ECO:0000313" key="8">
    <source>
        <dbReference type="Proteomes" id="UP000051010"/>
    </source>
</evidence>
<dbReference type="InterPro" id="IPR036291">
    <property type="entry name" value="NAD(P)-bd_dom_sf"/>
</dbReference>
<dbReference type="PANTHER" id="PTHR43333:SF1">
    <property type="entry name" value="D-ISOMER SPECIFIC 2-HYDROXYACID DEHYDROGENASE NAD-BINDING DOMAIN-CONTAINING PROTEIN"/>
    <property type="match status" value="1"/>
</dbReference>
<protein>
    <submittedName>
        <fullName evidence="7">4-phosphoerythronate dehydrogenase</fullName>
    </submittedName>
</protein>
<dbReference type="PANTHER" id="PTHR43333">
    <property type="entry name" value="2-HACID_DH_C DOMAIN-CONTAINING PROTEIN"/>
    <property type="match status" value="1"/>
</dbReference>
<feature type="domain" description="D-isomer specific 2-hydroxyacid dehydrogenase catalytic" evidence="5">
    <location>
        <begin position="45"/>
        <end position="317"/>
    </location>
</feature>
<evidence type="ECO:0000256" key="2">
    <source>
        <dbReference type="ARBA" id="ARBA00023002"/>
    </source>
</evidence>
<keyword evidence="3" id="KW-0520">NAD</keyword>
<dbReference type="GO" id="GO:0016616">
    <property type="term" value="F:oxidoreductase activity, acting on the CH-OH group of donors, NAD or NADP as acceptor"/>
    <property type="evidence" value="ECO:0007669"/>
    <property type="project" value="InterPro"/>
</dbReference>
<name>A0A0R1YHH3_9LACO</name>
<sequence>MKQVIKLNILILGSNIDGTRIADEINHLQLKATNHFIRDEANISDQELADVDIILGWDKPVVTKILAMPNAKLKWIQAYSAGVDYYPLQQLAKRNVLLSNVSGIHAEPISENVLGMILSFYRGIHTAATHQSSGQWTIPDHQLETIAGKKMVIFGTGHIGSRIAQLAAAFNLSITGVNHSGHPVKDFPATISIDALDSQPVREADIIVNTMPLTAQTTGFFNHSFFDLVDNQPLFVTIGRGPSTVTADLVLALQNHQIGGAALDVTDPEPLPSTSPLWQMPNVIITPHISGLYQNYFKDAINIFAENLKQFETDGTLKRNEVNLSAGY</sequence>
<comment type="similarity">
    <text evidence="1 4">Belongs to the D-isomer specific 2-hydroxyacid dehydrogenase family.</text>
</comment>
<evidence type="ECO:0000259" key="6">
    <source>
        <dbReference type="Pfam" id="PF02826"/>
    </source>
</evidence>
<dbReference type="Pfam" id="PF00389">
    <property type="entry name" value="2-Hacid_dh"/>
    <property type="match status" value="1"/>
</dbReference>
<dbReference type="Proteomes" id="UP000051010">
    <property type="component" value="Unassembled WGS sequence"/>
</dbReference>
<evidence type="ECO:0000259" key="5">
    <source>
        <dbReference type="Pfam" id="PF00389"/>
    </source>
</evidence>
<dbReference type="GO" id="GO:0051287">
    <property type="term" value="F:NAD binding"/>
    <property type="evidence" value="ECO:0007669"/>
    <property type="project" value="InterPro"/>
</dbReference>
<dbReference type="EMBL" id="AZFZ01000062">
    <property type="protein sequence ID" value="KRM41349.1"/>
    <property type="molecule type" value="Genomic_DNA"/>
</dbReference>
<dbReference type="RefSeq" id="WP_056980715.1">
    <property type="nucleotide sequence ID" value="NZ_AZFZ01000062.1"/>
</dbReference>
<evidence type="ECO:0000256" key="1">
    <source>
        <dbReference type="ARBA" id="ARBA00005854"/>
    </source>
</evidence>
<dbReference type="InterPro" id="IPR006139">
    <property type="entry name" value="D-isomer_2_OHA_DH_cat_dom"/>
</dbReference>
<dbReference type="PRINTS" id="PR00411">
    <property type="entry name" value="PNDRDTASEI"/>
</dbReference>
<accession>A0A0R1YHH3</accession>
<keyword evidence="2 4" id="KW-0560">Oxidoreductase</keyword>
<dbReference type="AlphaFoldDB" id="A0A0R1YHH3"/>
<dbReference type="SUPFAM" id="SSF52283">
    <property type="entry name" value="Formate/glycerate dehydrogenase catalytic domain-like"/>
    <property type="match status" value="1"/>
</dbReference>
<dbReference type="InterPro" id="IPR006140">
    <property type="entry name" value="D-isomer_DH_NAD-bd"/>
</dbReference>
<evidence type="ECO:0000313" key="7">
    <source>
        <dbReference type="EMBL" id="KRM41349.1"/>
    </source>
</evidence>
<evidence type="ECO:0000256" key="3">
    <source>
        <dbReference type="ARBA" id="ARBA00023027"/>
    </source>
</evidence>
<feature type="domain" description="D-isomer specific 2-hydroxyacid dehydrogenase NAD-binding" evidence="6">
    <location>
        <begin position="114"/>
        <end position="290"/>
    </location>
</feature>
<reference evidence="7 8" key="1">
    <citation type="journal article" date="2015" name="Genome Announc.">
        <title>Expanding the biotechnology potential of lactobacilli through comparative genomics of 213 strains and associated genera.</title>
        <authorList>
            <person name="Sun Z."/>
            <person name="Harris H.M."/>
            <person name="McCann A."/>
            <person name="Guo C."/>
            <person name="Argimon S."/>
            <person name="Zhang W."/>
            <person name="Yang X."/>
            <person name="Jeffery I.B."/>
            <person name="Cooney J.C."/>
            <person name="Kagawa T.F."/>
            <person name="Liu W."/>
            <person name="Song Y."/>
            <person name="Salvetti E."/>
            <person name="Wrobel A."/>
            <person name="Rasinkangas P."/>
            <person name="Parkhill J."/>
            <person name="Rea M.C."/>
            <person name="O'Sullivan O."/>
            <person name="Ritari J."/>
            <person name="Douillard F.P."/>
            <person name="Paul Ross R."/>
            <person name="Yang R."/>
            <person name="Briner A.E."/>
            <person name="Felis G.E."/>
            <person name="de Vos W.M."/>
            <person name="Barrangou R."/>
            <person name="Klaenhammer T.R."/>
            <person name="Caufield P.W."/>
            <person name="Cui Y."/>
            <person name="Zhang H."/>
            <person name="O'Toole P.W."/>
        </authorList>
    </citation>
    <scope>NUCLEOTIDE SEQUENCE [LARGE SCALE GENOMIC DNA]</scope>
    <source>
        <strain evidence="7 8">DSM 18390</strain>
    </source>
</reference>
<evidence type="ECO:0000256" key="4">
    <source>
        <dbReference type="RuleBase" id="RU003719"/>
    </source>
</evidence>
<comment type="caution">
    <text evidence="7">The sequence shown here is derived from an EMBL/GenBank/DDBJ whole genome shotgun (WGS) entry which is preliminary data.</text>
</comment>
<dbReference type="PATRIC" id="fig|1423786.4.peg.2589"/>
<proteinExistence type="inferred from homology"/>
<dbReference type="Pfam" id="PF02826">
    <property type="entry name" value="2-Hacid_dh_C"/>
    <property type="match status" value="1"/>
</dbReference>
<organism evidence="7 8">
    <name type="scientific">Lentilactobacillus parafarraginis DSM 18390 = JCM 14109</name>
    <dbReference type="NCBI Taxonomy" id="1423786"/>
    <lineage>
        <taxon>Bacteria</taxon>
        <taxon>Bacillati</taxon>
        <taxon>Bacillota</taxon>
        <taxon>Bacilli</taxon>
        <taxon>Lactobacillales</taxon>
        <taxon>Lactobacillaceae</taxon>
        <taxon>Lentilactobacillus</taxon>
    </lineage>
</organism>
<dbReference type="Gene3D" id="3.40.50.720">
    <property type="entry name" value="NAD(P)-binding Rossmann-like Domain"/>
    <property type="match status" value="2"/>
</dbReference>
<dbReference type="SUPFAM" id="SSF51735">
    <property type="entry name" value="NAD(P)-binding Rossmann-fold domains"/>
    <property type="match status" value="1"/>
</dbReference>
<gene>
    <name evidence="7" type="ORF">FD47_GL002472</name>
</gene>